<dbReference type="RefSeq" id="WP_086086610.1">
    <property type="nucleotide sequence ID" value="NZ_CP021112.1"/>
</dbReference>
<dbReference type="STRING" id="1235591.CAK95_03445"/>
<dbReference type="Proteomes" id="UP000194137">
    <property type="component" value="Chromosome"/>
</dbReference>
<protein>
    <submittedName>
        <fullName evidence="1">Uncharacterized protein</fullName>
    </submittedName>
</protein>
<gene>
    <name evidence="1" type="ORF">CAK95_03445</name>
</gene>
<evidence type="ECO:0000313" key="1">
    <source>
        <dbReference type="EMBL" id="ARP98249.1"/>
    </source>
</evidence>
<sequence>MSKVFDYLAHGNPADRDAAEREYASIALGNHPTIVHRDDGWYVEASDGMGVASAGPMSEDVARELLAEVEADIASAYEQEARPMTEKKLSG</sequence>
<name>A0A1W6ZLL6_9HYPH</name>
<reference evidence="1 2" key="1">
    <citation type="submission" date="2017-05" db="EMBL/GenBank/DDBJ databases">
        <title>Full genome sequence of Pseudorhodoplanes sinuspersici.</title>
        <authorList>
            <person name="Dastgheib S.M.M."/>
            <person name="Shavandi M."/>
            <person name="Tirandaz H."/>
        </authorList>
    </citation>
    <scope>NUCLEOTIDE SEQUENCE [LARGE SCALE GENOMIC DNA]</scope>
    <source>
        <strain evidence="1 2">RIPI110</strain>
    </source>
</reference>
<keyword evidence="2" id="KW-1185">Reference proteome</keyword>
<evidence type="ECO:0000313" key="2">
    <source>
        <dbReference type="Proteomes" id="UP000194137"/>
    </source>
</evidence>
<dbReference type="AlphaFoldDB" id="A0A1W6ZLL6"/>
<accession>A0A1W6ZLL6</accession>
<proteinExistence type="predicted"/>
<dbReference type="EMBL" id="CP021112">
    <property type="protein sequence ID" value="ARP98249.1"/>
    <property type="molecule type" value="Genomic_DNA"/>
</dbReference>
<dbReference type="KEGG" id="psin:CAK95_03445"/>
<organism evidence="1 2">
    <name type="scientific">Pseudorhodoplanes sinuspersici</name>
    <dbReference type="NCBI Taxonomy" id="1235591"/>
    <lineage>
        <taxon>Bacteria</taxon>
        <taxon>Pseudomonadati</taxon>
        <taxon>Pseudomonadota</taxon>
        <taxon>Alphaproteobacteria</taxon>
        <taxon>Hyphomicrobiales</taxon>
        <taxon>Pseudorhodoplanes</taxon>
    </lineage>
</organism>